<feature type="compositionally biased region" description="Acidic residues" evidence="2">
    <location>
        <begin position="1108"/>
        <end position="1131"/>
    </location>
</feature>
<feature type="compositionally biased region" description="Basic and acidic residues" evidence="2">
    <location>
        <begin position="1132"/>
        <end position="1146"/>
    </location>
</feature>
<feature type="repeat" description="PPR" evidence="1">
    <location>
        <begin position="684"/>
        <end position="718"/>
    </location>
</feature>
<evidence type="ECO:0000313" key="3">
    <source>
        <dbReference type="EMBL" id="PWN29423.1"/>
    </source>
</evidence>
<accession>A0A316UZS5</accession>
<dbReference type="PANTHER" id="PTHR46862">
    <property type="entry name" value="OS07G0661900 PROTEIN"/>
    <property type="match status" value="1"/>
</dbReference>
<dbReference type="PANTHER" id="PTHR46862:SF5">
    <property type="entry name" value="OS02G0170000 PROTEIN"/>
    <property type="match status" value="1"/>
</dbReference>
<feature type="repeat" description="PPR" evidence="1">
    <location>
        <begin position="413"/>
        <end position="447"/>
    </location>
</feature>
<feature type="compositionally biased region" description="Basic and acidic residues" evidence="2">
    <location>
        <begin position="1087"/>
        <end position="1104"/>
    </location>
</feature>
<dbReference type="Proteomes" id="UP000245884">
    <property type="component" value="Unassembled WGS sequence"/>
</dbReference>
<dbReference type="OrthoDB" id="185373at2759"/>
<feature type="compositionally biased region" description="Basic and acidic residues" evidence="2">
    <location>
        <begin position="1273"/>
        <end position="1287"/>
    </location>
</feature>
<feature type="region of interest" description="Disordered" evidence="2">
    <location>
        <begin position="1047"/>
        <end position="1236"/>
    </location>
</feature>
<evidence type="ECO:0000256" key="2">
    <source>
        <dbReference type="SAM" id="MobiDB-lite"/>
    </source>
</evidence>
<dbReference type="InterPro" id="IPR002885">
    <property type="entry name" value="PPR_rpt"/>
</dbReference>
<feature type="repeat" description="PPR" evidence="1">
    <location>
        <begin position="482"/>
        <end position="516"/>
    </location>
</feature>
<reference evidence="3 4" key="1">
    <citation type="journal article" date="2018" name="Mol. Biol. Evol.">
        <title>Broad Genomic Sampling Reveals a Smut Pathogenic Ancestry of the Fungal Clade Ustilaginomycotina.</title>
        <authorList>
            <person name="Kijpornyongpan T."/>
            <person name="Mondo S.J."/>
            <person name="Barry K."/>
            <person name="Sandor L."/>
            <person name="Lee J."/>
            <person name="Lipzen A."/>
            <person name="Pangilinan J."/>
            <person name="LaButti K."/>
            <person name="Hainaut M."/>
            <person name="Henrissat B."/>
            <person name="Grigoriev I.V."/>
            <person name="Spatafora J.W."/>
            <person name="Aime M.C."/>
        </authorList>
    </citation>
    <scope>NUCLEOTIDE SEQUENCE [LARGE SCALE GENOMIC DNA]</scope>
    <source>
        <strain evidence="3 4">MCA 5214</strain>
    </source>
</reference>
<dbReference type="Pfam" id="PF13041">
    <property type="entry name" value="PPR_2"/>
    <property type="match status" value="1"/>
</dbReference>
<proteinExistence type="predicted"/>
<dbReference type="EMBL" id="KZ819663">
    <property type="protein sequence ID" value="PWN29423.1"/>
    <property type="molecule type" value="Genomic_DNA"/>
</dbReference>
<feature type="compositionally biased region" description="Basic and acidic residues" evidence="2">
    <location>
        <begin position="995"/>
        <end position="1019"/>
    </location>
</feature>
<dbReference type="Pfam" id="PF01535">
    <property type="entry name" value="PPR"/>
    <property type="match status" value="3"/>
</dbReference>
<feature type="region of interest" description="Disordered" evidence="2">
    <location>
        <begin position="864"/>
        <end position="887"/>
    </location>
</feature>
<dbReference type="NCBIfam" id="TIGR00756">
    <property type="entry name" value="PPR"/>
    <property type="match status" value="2"/>
</dbReference>
<keyword evidence="4" id="KW-1185">Reference proteome</keyword>
<protein>
    <recommendedName>
        <fullName evidence="5">Pentacotripeptide-repeat region of PRORP domain-containing protein</fullName>
    </recommendedName>
</protein>
<feature type="compositionally biased region" description="Basic and acidic residues" evidence="2">
    <location>
        <begin position="1067"/>
        <end position="1076"/>
    </location>
</feature>
<dbReference type="InterPro" id="IPR011990">
    <property type="entry name" value="TPR-like_helical_dom_sf"/>
</dbReference>
<feature type="compositionally biased region" description="Basic and acidic residues" evidence="2">
    <location>
        <begin position="622"/>
        <end position="641"/>
    </location>
</feature>
<organism evidence="3 4">
    <name type="scientific">Jaminaea rosea</name>
    <dbReference type="NCBI Taxonomy" id="1569628"/>
    <lineage>
        <taxon>Eukaryota</taxon>
        <taxon>Fungi</taxon>
        <taxon>Dikarya</taxon>
        <taxon>Basidiomycota</taxon>
        <taxon>Ustilaginomycotina</taxon>
        <taxon>Exobasidiomycetes</taxon>
        <taxon>Microstromatales</taxon>
        <taxon>Microstromatales incertae sedis</taxon>
        <taxon>Jaminaea</taxon>
    </lineage>
</organism>
<sequence>MRETLYELMAIAQPVLERPDLRKYGAVLAQQMVRVSLLLRREGGHRSERNTHIPEAGSLALKLLPFVDSQHGTLKTRTLRAQALALAGNRRLALLTLDSVLAEAGENLVAALGPTQQVDPSNMHLFVDIAAALQAILELDLVWATAAKGLTPGLASQRAEMLRLSRILTPYRGLGEISNGPSSRREDAADLREARAALHRLCDVLTRYNLALPCTSHAFRDLMLAFDDNVALLSHSALREVVEDALARDSYAASRILVALASSLVRMNRLDHALLVVKMAHQRHFALPPQVVETLIRNASGAGSGQIADAVVALVFQSADHEEGHRIARSTWIAMAGYIARKGDQALLKEVWRRIIAEYPDEAGSRLLKDHFLVVYARGEGTMGLMRKHLADHWILPDSEETTETARLKRPFTEHTYKTVIHGFCQGGNLGMAEQYLDFMDQAGLSDASTYNTLLLAYVHRSDVANAKSFWSRYDSRGVTRNAATYEIMARLFAQRGDVESAFSLLDILEQSGTRPSQKILGTMIAALTRAAEYKRATQLFQAMLKSGSAGGGAGPDVVAWNSMLRILVTRAAPFERVMQLLEDMEKEGVEPDDKTFALAMQSASEAGDLASAEHLFARADGAEAKPSDEGTAEQESKKQEDEENDETYGFDAAPQHRTTTTTSSSSQPEQHDPLVSLKQRRANRYHFTILIHALLGAGNVSAAKEYFDEMQRRGLRIDSLSWSVLARAYTKSDSESNQRLARDIVMRRMDEADRASHDESDPGVRLSPAEPRGKSAEILVTPLLVRAANVGDLSQVEGIIGELESDGIELSISTMNILLDAYRRTSEIGSMLAAWERIFKRASANTGLASQLRIERQNVDGDLRAASKESKGRAKIPASRGSSAAGRAQRYGGLGVLSDIEVPQVQRNALCVSLSIVLDALLSAGMHEAIASIWSRARAAGFAFDPSNWNDLAVALCRVKRVPDALRVVERVLNEVRGAQGEEREMLFRLREKRREAEERRRSEQEWKARLQQQEEGKAASTSAGATASAEESLLAAAAPSQASLLSDQAADAPRPSLNASTSHVLKMEQSRPDDQVLSPTSSAQRRKDIVRRERNAAHRSEAEAAAAEEEADEDEEGSEDESSEALEAEEAQKEDSTTAEEKRSTGWRLPIPSATRSPLDVDPDERLRSMSREAAARRGGGVSTATFLQQQRERREHMRRRRGGDIIDPDDEELGRTAGKGGKDKRGAQRKRQHPILEALARQRRYDDSQAVWVAEWRTLDEVREALQRYGDEESKAQAHVDSGGKADLSNKAGHSAAASTSGDADDLIEALLSRFPLARDVLDLQWEKQRAEMAKQREMEARVRFDEAARLT</sequence>
<feature type="compositionally biased region" description="Low complexity" evidence="2">
    <location>
        <begin position="1020"/>
        <end position="1034"/>
    </location>
</feature>
<evidence type="ECO:0008006" key="5">
    <source>
        <dbReference type="Google" id="ProtNLM"/>
    </source>
</evidence>
<feature type="compositionally biased region" description="Basic and acidic residues" evidence="2">
    <location>
        <begin position="1166"/>
        <end position="1178"/>
    </location>
</feature>
<feature type="region of interest" description="Disordered" evidence="2">
    <location>
        <begin position="622"/>
        <end position="674"/>
    </location>
</feature>
<dbReference type="GeneID" id="37030852"/>
<dbReference type="RefSeq" id="XP_025364035.1">
    <property type="nucleotide sequence ID" value="XM_025509029.1"/>
</dbReference>
<evidence type="ECO:0000256" key="1">
    <source>
        <dbReference type="PROSITE-ProRule" id="PRU00708"/>
    </source>
</evidence>
<dbReference type="Gene3D" id="1.25.40.10">
    <property type="entry name" value="Tetratricopeptide repeat domain"/>
    <property type="match status" value="4"/>
</dbReference>
<feature type="repeat" description="PPR" evidence="1">
    <location>
        <begin position="557"/>
        <end position="592"/>
    </location>
</feature>
<feature type="region of interest" description="Disordered" evidence="2">
    <location>
        <begin position="1273"/>
        <end position="1306"/>
    </location>
</feature>
<dbReference type="STRING" id="1569628.A0A316UZS5"/>
<feature type="compositionally biased region" description="Low complexity" evidence="2">
    <location>
        <begin position="1295"/>
        <end position="1305"/>
    </location>
</feature>
<name>A0A316UZS5_9BASI</name>
<dbReference type="PROSITE" id="PS51375">
    <property type="entry name" value="PPR"/>
    <property type="match status" value="4"/>
</dbReference>
<evidence type="ECO:0000313" key="4">
    <source>
        <dbReference type="Proteomes" id="UP000245884"/>
    </source>
</evidence>
<feature type="compositionally biased region" description="Basic and acidic residues" evidence="2">
    <location>
        <begin position="864"/>
        <end position="873"/>
    </location>
</feature>
<gene>
    <name evidence="3" type="ORF">BDZ90DRAFT_277701</name>
</gene>
<feature type="region of interest" description="Disordered" evidence="2">
    <location>
        <begin position="995"/>
        <end position="1034"/>
    </location>
</feature>